<evidence type="ECO:0008006" key="9">
    <source>
        <dbReference type="Google" id="ProtNLM"/>
    </source>
</evidence>
<reference evidence="7" key="1">
    <citation type="submission" date="2022-07" db="EMBL/GenBank/DDBJ databases">
        <title>Genome Sequence of Leucocoprinus birnbaumii.</title>
        <authorList>
            <person name="Buettner E."/>
        </authorList>
    </citation>
    <scope>NUCLEOTIDE SEQUENCE</scope>
    <source>
        <strain evidence="7">VT141</strain>
    </source>
</reference>
<keyword evidence="8" id="KW-1185">Reference proteome</keyword>
<evidence type="ECO:0000256" key="2">
    <source>
        <dbReference type="ARBA" id="ARBA00022448"/>
    </source>
</evidence>
<dbReference type="Gene3D" id="1.20.1250.20">
    <property type="entry name" value="MFS general substrate transporter like domains"/>
    <property type="match status" value="2"/>
</dbReference>
<dbReference type="EMBL" id="JANIEX010000082">
    <property type="protein sequence ID" value="KAJ3574046.1"/>
    <property type="molecule type" value="Genomic_DNA"/>
</dbReference>
<keyword evidence="3 6" id="KW-0812">Transmembrane</keyword>
<evidence type="ECO:0000256" key="1">
    <source>
        <dbReference type="ARBA" id="ARBA00004141"/>
    </source>
</evidence>
<proteinExistence type="predicted"/>
<dbReference type="GO" id="GO:0016020">
    <property type="term" value="C:membrane"/>
    <property type="evidence" value="ECO:0007669"/>
    <property type="project" value="UniProtKB-SubCell"/>
</dbReference>
<keyword evidence="4 6" id="KW-1133">Transmembrane helix</keyword>
<dbReference type="InterPro" id="IPR011701">
    <property type="entry name" value="MFS"/>
</dbReference>
<evidence type="ECO:0000256" key="4">
    <source>
        <dbReference type="ARBA" id="ARBA00022989"/>
    </source>
</evidence>
<dbReference type="Proteomes" id="UP001213000">
    <property type="component" value="Unassembled WGS sequence"/>
</dbReference>
<dbReference type="Pfam" id="PF07690">
    <property type="entry name" value="MFS_1"/>
    <property type="match status" value="1"/>
</dbReference>
<feature type="transmembrane region" description="Helical" evidence="6">
    <location>
        <begin position="261"/>
        <end position="281"/>
    </location>
</feature>
<accession>A0AAD5YXI9</accession>
<feature type="transmembrane region" description="Helical" evidence="6">
    <location>
        <begin position="419"/>
        <end position="441"/>
    </location>
</feature>
<gene>
    <name evidence="7" type="ORF">NP233_g2015</name>
</gene>
<feature type="transmembrane region" description="Helical" evidence="6">
    <location>
        <begin position="229"/>
        <end position="249"/>
    </location>
</feature>
<evidence type="ECO:0000313" key="7">
    <source>
        <dbReference type="EMBL" id="KAJ3574046.1"/>
    </source>
</evidence>
<dbReference type="PANTHER" id="PTHR43791">
    <property type="entry name" value="PERMEASE-RELATED"/>
    <property type="match status" value="1"/>
</dbReference>
<comment type="subcellular location">
    <subcellularLocation>
        <location evidence="1">Membrane</location>
        <topology evidence="1">Multi-pass membrane protein</topology>
    </subcellularLocation>
</comment>
<protein>
    <recommendedName>
        <fullName evidence="9">MFS general substrate transporter</fullName>
    </recommendedName>
</protein>
<keyword evidence="2" id="KW-0813">Transport</keyword>
<evidence type="ECO:0000256" key="5">
    <source>
        <dbReference type="ARBA" id="ARBA00023136"/>
    </source>
</evidence>
<feature type="transmembrane region" description="Helical" evidence="6">
    <location>
        <begin position="486"/>
        <end position="506"/>
    </location>
</feature>
<feature type="transmembrane region" description="Helical" evidence="6">
    <location>
        <begin position="453"/>
        <end position="474"/>
    </location>
</feature>
<organism evidence="7 8">
    <name type="scientific">Leucocoprinus birnbaumii</name>
    <dbReference type="NCBI Taxonomy" id="56174"/>
    <lineage>
        <taxon>Eukaryota</taxon>
        <taxon>Fungi</taxon>
        <taxon>Dikarya</taxon>
        <taxon>Basidiomycota</taxon>
        <taxon>Agaricomycotina</taxon>
        <taxon>Agaricomycetes</taxon>
        <taxon>Agaricomycetidae</taxon>
        <taxon>Agaricales</taxon>
        <taxon>Agaricineae</taxon>
        <taxon>Agaricaceae</taxon>
        <taxon>Leucocoprinus</taxon>
    </lineage>
</organism>
<feature type="transmembrane region" description="Helical" evidence="6">
    <location>
        <begin position="193"/>
        <end position="217"/>
    </location>
</feature>
<name>A0AAD5YXI9_9AGAR</name>
<sequence length="562" mass="63505">MTSPRTASPSSNEEKFGELREKLGDAFVSQKEVDTGAELAAGYVGELDPAEALRIRRKIDKHIMPLMCSKFQILYFRQTRRDTQRSNPIQSPLLFMDKTTLGSAAILGIRSDSSDYKPIQLVIGFTLQQLPSRSIKTSNRLGTIFYLSYLAFEFPQNLCLQKFPVAKWMSLNITIWAIALCAHAACKNFAGLFVVRLILGACEGSITAGFMIVTSMFYTRNEQTVRVGYWFLMNGTAQIIAGFISFGTLHIRTSSFEPWQWLMIITGILTLLTALAFWFLFPDSPTTAWFLTMDERAKAIRRIKENQTGVENKQFKKEQMVEALLDPKTWLFALFSALDNVPNSLTNQRQIIVASFGFTVLQTTLLSCVDGIIEIVTIWVGVTIASRIPNSRAYVGTIFMIPNLLGVFLINFLPWSNKVGLLFSEWLTGVGTTGFVLALSWLSSVTAGHTKKVTVNAIMLSAYCIGNAAGPFMWQAQYKPRNHVPWIIIGVCYLACMFLLLLLRFIMDKENKRRDTETRDTTYDEVYIERASSDGSSIEKVRVDKEFLDLTDIQNRDFRYVL</sequence>
<keyword evidence="5 6" id="KW-0472">Membrane</keyword>
<evidence type="ECO:0000256" key="6">
    <source>
        <dbReference type="SAM" id="Phobius"/>
    </source>
</evidence>
<evidence type="ECO:0000313" key="8">
    <source>
        <dbReference type="Proteomes" id="UP001213000"/>
    </source>
</evidence>
<comment type="caution">
    <text evidence="7">The sequence shown here is derived from an EMBL/GenBank/DDBJ whole genome shotgun (WGS) entry which is preliminary data.</text>
</comment>
<dbReference type="AlphaFoldDB" id="A0AAD5YXI9"/>
<evidence type="ECO:0000256" key="3">
    <source>
        <dbReference type="ARBA" id="ARBA00022692"/>
    </source>
</evidence>
<dbReference type="GO" id="GO:0022857">
    <property type="term" value="F:transmembrane transporter activity"/>
    <property type="evidence" value="ECO:0007669"/>
    <property type="project" value="InterPro"/>
</dbReference>
<dbReference type="InterPro" id="IPR036259">
    <property type="entry name" value="MFS_trans_sf"/>
</dbReference>
<feature type="transmembrane region" description="Helical" evidence="6">
    <location>
        <begin position="393"/>
        <end position="413"/>
    </location>
</feature>
<dbReference type="SUPFAM" id="SSF103473">
    <property type="entry name" value="MFS general substrate transporter"/>
    <property type="match status" value="1"/>
</dbReference>
<dbReference type="PANTHER" id="PTHR43791:SF63">
    <property type="entry name" value="HIGH AFFINITY CYSTEINE TRANSPORTER"/>
    <property type="match status" value="1"/>
</dbReference>